<feature type="transmembrane region" description="Helical" evidence="1">
    <location>
        <begin position="196"/>
        <end position="214"/>
    </location>
</feature>
<dbReference type="AlphaFoldDB" id="A0A3L7A231"/>
<keyword evidence="3" id="KW-0012">Acyltransferase</keyword>
<dbReference type="Pfam" id="PF01757">
    <property type="entry name" value="Acyl_transf_3"/>
    <property type="match status" value="1"/>
</dbReference>
<evidence type="ECO:0000313" key="3">
    <source>
        <dbReference type="EMBL" id="RLP73432.1"/>
    </source>
</evidence>
<feature type="transmembrane region" description="Helical" evidence="1">
    <location>
        <begin position="137"/>
        <end position="155"/>
    </location>
</feature>
<dbReference type="PANTHER" id="PTHR23028:SF53">
    <property type="entry name" value="ACYL_TRANSF_3 DOMAIN-CONTAINING PROTEIN"/>
    <property type="match status" value="1"/>
</dbReference>
<reference evidence="3 4" key="1">
    <citation type="submission" date="2018-10" db="EMBL/GenBank/DDBJ databases">
        <authorList>
            <person name="Li J."/>
        </authorList>
    </citation>
    <scope>NUCLEOTIDE SEQUENCE [LARGE SCALE GENOMIC DNA]</scope>
    <source>
        <strain evidence="3 4">CCTCC AB209002</strain>
    </source>
</reference>
<dbReference type="InterPro" id="IPR002656">
    <property type="entry name" value="Acyl_transf_3_dom"/>
</dbReference>
<keyword evidence="3" id="KW-0808">Transferase</keyword>
<feature type="transmembrane region" description="Helical" evidence="1">
    <location>
        <begin position="234"/>
        <end position="258"/>
    </location>
</feature>
<proteinExistence type="predicted"/>
<keyword evidence="1" id="KW-0472">Membrane</keyword>
<dbReference type="EMBL" id="RCUV01000002">
    <property type="protein sequence ID" value="RLP73432.1"/>
    <property type="molecule type" value="Genomic_DNA"/>
</dbReference>
<feature type="transmembrane region" description="Helical" evidence="1">
    <location>
        <begin position="161"/>
        <end position="184"/>
    </location>
</feature>
<feature type="domain" description="Acyltransferase 3" evidence="2">
    <location>
        <begin position="4"/>
        <end position="249"/>
    </location>
</feature>
<name>A0A3L7A231_9MICO</name>
<comment type="caution">
    <text evidence="3">The sequence shown here is derived from an EMBL/GenBank/DDBJ whole genome shotgun (WGS) entry which is preliminary data.</text>
</comment>
<evidence type="ECO:0000256" key="1">
    <source>
        <dbReference type="SAM" id="Phobius"/>
    </source>
</evidence>
<sequence>MYPAYVVAWLVSVAILVTSGRGVGVVDLIPLTLLQSWVPTESVYFAANAVFWSLSCEAFFYLVFPYLYRWMSQWKVRKLLIVGALLVSLVLSVSVAVSLTGTTEFGIWVVGFFPPTRLCEFVLGMILALLIRREASFAVPLWVGSFVALAGYAAANVVDDPYSRVIVTLVPFCLLIWSAAQADLNQRPSVLRAKPLVTLGIWSYSFYLIHTQAMTGAFEAMDRIGINTQELSDWWLFAAVAASFICAVAAAAALHYFVEAPLEKRLRGRRRSRSDG</sequence>
<evidence type="ECO:0000313" key="4">
    <source>
        <dbReference type="Proteomes" id="UP000270299"/>
    </source>
</evidence>
<evidence type="ECO:0000259" key="2">
    <source>
        <dbReference type="Pfam" id="PF01757"/>
    </source>
</evidence>
<dbReference type="Proteomes" id="UP000270299">
    <property type="component" value="Unassembled WGS sequence"/>
</dbReference>
<feature type="transmembrane region" description="Helical" evidence="1">
    <location>
        <begin position="105"/>
        <end position="130"/>
    </location>
</feature>
<dbReference type="GO" id="GO:0016020">
    <property type="term" value="C:membrane"/>
    <property type="evidence" value="ECO:0007669"/>
    <property type="project" value="TreeGrafter"/>
</dbReference>
<dbReference type="GO" id="GO:0016747">
    <property type="term" value="F:acyltransferase activity, transferring groups other than amino-acyl groups"/>
    <property type="evidence" value="ECO:0007669"/>
    <property type="project" value="InterPro"/>
</dbReference>
<feature type="transmembrane region" description="Helical" evidence="1">
    <location>
        <begin position="46"/>
        <end position="67"/>
    </location>
</feature>
<keyword evidence="1" id="KW-0812">Transmembrane</keyword>
<protein>
    <submittedName>
        <fullName evidence="3">Acyltransferase</fullName>
    </submittedName>
</protein>
<organism evidence="3 4">
    <name type="scientific">Mycetocola manganoxydans</name>
    <dbReference type="NCBI Taxonomy" id="699879"/>
    <lineage>
        <taxon>Bacteria</taxon>
        <taxon>Bacillati</taxon>
        <taxon>Actinomycetota</taxon>
        <taxon>Actinomycetes</taxon>
        <taxon>Micrococcales</taxon>
        <taxon>Microbacteriaceae</taxon>
        <taxon>Mycetocola</taxon>
    </lineage>
</organism>
<feature type="transmembrane region" description="Helical" evidence="1">
    <location>
        <begin position="79"/>
        <end position="99"/>
    </location>
</feature>
<dbReference type="GO" id="GO:0000271">
    <property type="term" value="P:polysaccharide biosynthetic process"/>
    <property type="evidence" value="ECO:0007669"/>
    <property type="project" value="TreeGrafter"/>
</dbReference>
<keyword evidence="4" id="KW-1185">Reference proteome</keyword>
<dbReference type="InterPro" id="IPR050879">
    <property type="entry name" value="Acyltransferase_3"/>
</dbReference>
<keyword evidence="1" id="KW-1133">Transmembrane helix</keyword>
<dbReference type="PANTHER" id="PTHR23028">
    <property type="entry name" value="ACETYLTRANSFERASE"/>
    <property type="match status" value="1"/>
</dbReference>
<dbReference type="OrthoDB" id="9796461at2"/>
<gene>
    <name evidence="3" type="ORF">D9V29_01730</name>
</gene>
<accession>A0A3L7A231</accession>